<sequence length="466" mass="50027">MIVSTSASQSNAVIADRAAAKTRCQGLPTLYVGFAESHVELYVKKGKPEKISREKVELQLLNEIEKATFPIEYKMSWYQAVLASPRFDAYWLGVSMRHELPESCTARFAPDQTLVEFEAPTDDEFGETLEDNDEEEIHHDVTAAKAISPTSVPQTPALTTDHGSRPSTADSDDSSQSSSSDWDVGIDAAAIPRIKRTIPKCNRCTQKGHDTRYCPENTPDPDIEWESDASSQVAGGHEAKEYAKRVSAGLPRGPKTVKDPVHGSHELDATPRAQLGDGDGLAREEGDDGSYEELPSKEKGKGKATATPTVKGASKPTGVTKNKATPKKKEQTPAQLKTAAAKTREPPKPKATKTASATPIQASTTPAPASIGNNKEAEAATVPSERDKKLAQIQASMAPAQEAGIKRMLELYPEDEDDPDSPATKKAKTGGAASANGARKKATPKKSNKKKGPEEWDGIPRGSGEY</sequence>
<dbReference type="GeneID" id="59333382"/>
<feature type="region of interest" description="Disordered" evidence="1">
    <location>
        <begin position="205"/>
        <end position="466"/>
    </location>
</feature>
<feature type="region of interest" description="Disordered" evidence="1">
    <location>
        <begin position="142"/>
        <end position="184"/>
    </location>
</feature>
<reference evidence="2 3" key="1">
    <citation type="journal article" date="2020" name="Genomics">
        <title>Complete, high-quality genomes from long-read metagenomic sequencing of two wolf lichen thalli reveals enigmatic genome architecture.</title>
        <authorList>
            <person name="McKenzie S.K."/>
            <person name="Walston R.F."/>
            <person name="Allen J.L."/>
        </authorList>
    </citation>
    <scope>NUCLEOTIDE SEQUENCE [LARGE SCALE GENOMIC DNA]</scope>
    <source>
        <strain evidence="2">WasteWater1</strain>
    </source>
</reference>
<organism evidence="2 3">
    <name type="scientific">Letharia lupina</name>
    <dbReference type="NCBI Taxonomy" id="560253"/>
    <lineage>
        <taxon>Eukaryota</taxon>
        <taxon>Fungi</taxon>
        <taxon>Dikarya</taxon>
        <taxon>Ascomycota</taxon>
        <taxon>Pezizomycotina</taxon>
        <taxon>Lecanoromycetes</taxon>
        <taxon>OSLEUM clade</taxon>
        <taxon>Lecanoromycetidae</taxon>
        <taxon>Lecanorales</taxon>
        <taxon>Lecanorineae</taxon>
        <taxon>Parmeliaceae</taxon>
        <taxon>Letharia</taxon>
    </lineage>
</organism>
<feature type="compositionally biased region" description="Polar residues" evidence="1">
    <location>
        <begin position="148"/>
        <end position="158"/>
    </location>
</feature>
<keyword evidence="3" id="KW-1185">Reference proteome</keyword>
<comment type="caution">
    <text evidence="2">The sequence shown here is derived from an EMBL/GenBank/DDBJ whole genome shotgun (WGS) entry which is preliminary data.</text>
</comment>
<dbReference type="Proteomes" id="UP000593566">
    <property type="component" value="Unassembled WGS sequence"/>
</dbReference>
<dbReference type="RefSeq" id="XP_037148586.1">
    <property type="nucleotide sequence ID" value="XM_037295888.1"/>
</dbReference>
<evidence type="ECO:0000313" key="2">
    <source>
        <dbReference type="EMBL" id="KAF6219151.1"/>
    </source>
</evidence>
<feature type="compositionally biased region" description="Basic and acidic residues" evidence="1">
    <location>
        <begin position="256"/>
        <end position="269"/>
    </location>
</feature>
<feature type="compositionally biased region" description="Low complexity" evidence="1">
    <location>
        <begin position="174"/>
        <end position="183"/>
    </location>
</feature>
<gene>
    <name evidence="2" type="ORF">HO133_004976</name>
</gene>
<dbReference type="EMBL" id="JACCJB010000020">
    <property type="protein sequence ID" value="KAF6219151.1"/>
    <property type="molecule type" value="Genomic_DNA"/>
</dbReference>
<protein>
    <submittedName>
        <fullName evidence="2">Uncharacterized protein</fullName>
    </submittedName>
</protein>
<evidence type="ECO:0000256" key="1">
    <source>
        <dbReference type="SAM" id="MobiDB-lite"/>
    </source>
</evidence>
<feature type="compositionally biased region" description="Basic residues" evidence="1">
    <location>
        <begin position="438"/>
        <end position="450"/>
    </location>
</feature>
<feature type="compositionally biased region" description="Polar residues" evidence="1">
    <location>
        <begin position="353"/>
        <end position="373"/>
    </location>
</feature>
<dbReference type="AlphaFoldDB" id="A0A8H6C9H9"/>
<name>A0A8H6C9H9_9LECA</name>
<proteinExistence type="predicted"/>
<evidence type="ECO:0000313" key="3">
    <source>
        <dbReference type="Proteomes" id="UP000593566"/>
    </source>
</evidence>
<accession>A0A8H6C9H9</accession>